<keyword evidence="1" id="KW-0479">Metal-binding</keyword>
<keyword evidence="5" id="KW-1185">Reference proteome</keyword>
<name>A0AAE1CPD5_9GAST</name>
<accession>A0AAE1CPD5</accession>
<dbReference type="SMART" id="SM00355">
    <property type="entry name" value="ZnF_C2H2"/>
    <property type="match status" value="9"/>
</dbReference>
<feature type="compositionally biased region" description="Low complexity" evidence="2">
    <location>
        <begin position="1251"/>
        <end position="1269"/>
    </location>
</feature>
<comment type="caution">
    <text evidence="4">The sequence shown here is derived from an EMBL/GenBank/DDBJ whole genome shotgun (WGS) entry which is preliminary data.</text>
</comment>
<feature type="compositionally biased region" description="Polar residues" evidence="2">
    <location>
        <begin position="1382"/>
        <end position="1404"/>
    </location>
</feature>
<evidence type="ECO:0000256" key="1">
    <source>
        <dbReference type="PROSITE-ProRule" id="PRU00042"/>
    </source>
</evidence>
<proteinExistence type="predicted"/>
<feature type="compositionally biased region" description="Polar residues" evidence="2">
    <location>
        <begin position="94"/>
        <end position="106"/>
    </location>
</feature>
<dbReference type="PROSITE" id="PS50157">
    <property type="entry name" value="ZINC_FINGER_C2H2_2"/>
    <property type="match status" value="2"/>
</dbReference>
<feature type="region of interest" description="Disordered" evidence="2">
    <location>
        <begin position="389"/>
        <end position="471"/>
    </location>
</feature>
<feature type="compositionally biased region" description="Polar residues" evidence="2">
    <location>
        <begin position="430"/>
        <end position="443"/>
    </location>
</feature>
<dbReference type="GO" id="GO:0008270">
    <property type="term" value="F:zinc ion binding"/>
    <property type="evidence" value="ECO:0007669"/>
    <property type="project" value="UniProtKB-KW"/>
</dbReference>
<evidence type="ECO:0000313" key="5">
    <source>
        <dbReference type="Proteomes" id="UP001283361"/>
    </source>
</evidence>
<evidence type="ECO:0000313" key="4">
    <source>
        <dbReference type="EMBL" id="KAK3723344.1"/>
    </source>
</evidence>
<evidence type="ECO:0000259" key="3">
    <source>
        <dbReference type="PROSITE" id="PS50157"/>
    </source>
</evidence>
<gene>
    <name evidence="4" type="ORF">RRG08_059133</name>
</gene>
<sequence>MASTPSRDKESLMAHRVLPGMSTRIKIARKEKKGSILSLLRLKFWVHCIGMNDAASPFEKQVTMADPSSEAENSQGDSNSQDMQVKDEPEDNGYEQTSSANSRTSSPLPPVHFGITSPSQSNVSPSAYQIENNENNECNNHQNPLIGSPFQGSKVEKKMNTVQNIVEGLRRKSETQLAKSKCDEQGPNSFKSKSALESVLKRHEPAFPPHGQSNIFPISQNLQARVTCGRKNVSKQFKQIIARPKSPTGKSHGLLKDLTHFTYSMMESPIDDNEAVEIFNVQNHELVCAIGSKPLMSSKSNKVFASLDFGFYWCNFCPYTSSNKTALIQHVLEHRFSCKYCPYESFCRSDTMRHMHKMHSDFGESANRFVYCTLLSDFMRIKARIQMKTDKDSDEDVGDPDANDIEALSNDYTSRKRKHAEDNLSDIKSVRSSLESPSATPTWSDSESSSKEKGKSRKSQNPKRHAPSSHIEHFDLFDVEVEEKKCQQRGNVSSDKTLTLAKSSLPNSESQTLPPGTMQVLPTMTDGSLQTFTSEEAKPQTSTPSQAPKANFSYRGRKNVTATGSASNLYWSCGYCTFQSNGQSEIKEHSNKQHPGKPHRYVALIKNMTPDTYIPHGTPSANVKRSSYRPALSIPQTNGARNSMEYENIIPQKNKEELPDLLNAKITSTKLKRENTIYRCYHCSYTAKRHSSLKTHIYHKHRGKGLVAVEDESETGQQLFFCARDDCTFKTDNPNMYLNHVDQCTPWNKPELADVEVEPHIRECLDQTIAFAETAREKVNNQCFYETAAEVDQGVAMTGCERELQSLRCVINSSVSPESQGESAVMEESGVSLSFDFDYSELDKSAERVCNQDSITSHTVDSKPHPQCSEPVHIEGKDICQSSSVEVDKAFQPSDSLLVEAISFEDSGHIDLNDIDSIEDSSLDNLKHSMSSQGSFIAVGVLNRPFIKETDAFIGDGSNMSVDETFVSPEKEISLDLNDIVHEACANRDQSQLVCQSVSFEKSKSTFKSNEDILMIDRMFHADGLSKASDLLHIKDSELSDMTVSEDAGDNFSEEKRGTEDEGNSLYPLSTDKNTLEYREKIIKPVESKWLIDLIDSTDNTDSEESGITLKPSVPDSQKLKLKNVLPERFENICKEDKTITEVSKSLELDQHQKCKTSKHLKQHRHASVEPFRGTNLTERESPNKLCFAYVPARTSAQKALSKMKSTLADECESVKMLDTEIRKIKQLPLKTKKTSMKFVKASGKAPMLPPRNSLGSSLPSSSSLSRSKSTPTMYMCQYCLDIHPSSLKKVKTHLQLEHKNMPPSVINCSYQKRQKKCRLFVCPYPSCFKLFFTTKDLDNHKNTHQTNSTKKSKERTTFNSSSCATANSNFVQDACVIPKTKISTSSDPPQPSEKTSSKVTPSSMPEIRSCRVKLHNLGVSDVQAITQRHKREGKYLCLYCTEYVYESSLSAMKSHYIHEHEGQLMVMRDTEARKAQLPSRIYVCDSPGCEHKCISKHELDAHIRSEHHTSSCSYVYQCVLCGWFSSSHVSANQHLVSQHSPDEGASLVHMQVMVDEFGQTSKKVV</sequence>
<feature type="region of interest" description="Disordered" evidence="2">
    <location>
        <begin position="133"/>
        <end position="152"/>
    </location>
</feature>
<feature type="compositionally biased region" description="Basic residues" evidence="2">
    <location>
        <begin position="454"/>
        <end position="467"/>
    </location>
</feature>
<protein>
    <recommendedName>
        <fullName evidence="3">C2H2-type domain-containing protein</fullName>
    </recommendedName>
</protein>
<feature type="domain" description="C2H2-type" evidence="3">
    <location>
        <begin position="1321"/>
        <end position="1350"/>
    </location>
</feature>
<feature type="region of interest" description="Disordered" evidence="2">
    <location>
        <begin position="1244"/>
        <end position="1269"/>
    </location>
</feature>
<dbReference type="InterPro" id="IPR013087">
    <property type="entry name" value="Znf_C2H2_type"/>
</dbReference>
<keyword evidence="1" id="KW-0862">Zinc</keyword>
<feature type="compositionally biased region" description="Polar residues" evidence="2">
    <location>
        <begin position="116"/>
        <end position="126"/>
    </location>
</feature>
<dbReference type="EMBL" id="JAWDGP010007363">
    <property type="protein sequence ID" value="KAK3723344.1"/>
    <property type="molecule type" value="Genomic_DNA"/>
</dbReference>
<feature type="region of interest" description="Disordered" evidence="2">
    <location>
        <begin position="533"/>
        <end position="553"/>
    </location>
</feature>
<organism evidence="4 5">
    <name type="scientific">Elysia crispata</name>
    <name type="common">lettuce slug</name>
    <dbReference type="NCBI Taxonomy" id="231223"/>
    <lineage>
        <taxon>Eukaryota</taxon>
        <taxon>Metazoa</taxon>
        <taxon>Spiralia</taxon>
        <taxon>Lophotrochozoa</taxon>
        <taxon>Mollusca</taxon>
        <taxon>Gastropoda</taxon>
        <taxon>Heterobranchia</taxon>
        <taxon>Euthyneura</taxon>
        <taxon>Panpulmonata</taxon>
        <taxon>Sacoglossa</taxon>
        <taxon>Placobranchoidea</taxon>
        <taxon>Plakobranchidae</taxon>
        <taxon>Elysia</taxon>
    </lineage>
</organism>
<feature type="compositionally biased region" description="Polar residues" evidence="2">
    <location>
        <begin position="533"/>
        <end position="548"/>
    </location>
</feature>
<feature type="compositionally biased region" description="Polar residues" evidence="2">
    <location>
        <begin position="70"/>
        <end position="83"/>
    </location>
</feature>
<feature type="domain" description="C2H2-type" evidence="3">
    <location>
        <begin position="678"/>
        <end position="706"/>
    </location>
</feature>
<feature type="compositionally biased region" description="Acidic residues" evidence="2">
    <location>
        <begin position="392"/>
        <end position="404"/>
    </location>
</feature>
<feature type="region of interest" description="Disordered" evidence="2">
    <location>
        <begin position="1382"/>
        <end position="1405"/>
    </location>
</feature>
<dbReference type="Proteomes" id="UP001283361">
    <property type="component" value="Unassembled WGS sequence"/>
</dbReference>
<keyword evidence="1" id="KW-0863">Zinc-finger</keyword>
<feature type="region of interest" description="Disordered" evidence="2">
    <location>
        <begin position="1043"/>
        <end position="1068"/>
    </location>
</feature>
<dbReference type="PROSITE" id="PS00028">
    <property type="entry name" value="ZINC_FINGER_C2H2_1"/>
    <property type="match status" value="2"/>
</dbReference>
<evidence type="ECO:0000256" key="2">
    <source>
        <dbReference type="SAM" id="MobiDB-lite"/>
    </source>
</evidence>
<reference evidence="4" key="1">
    <citation type="journal article" date="2023" name="G3 (Bethesda)">
        <title>A reference genome for the long-term kleptoplast-retaining sea slug Elysia crispata morphotype clarki.</title>
        <authorList>
            <person name="Eastman K.E."/>
            <person name="Pendleton A.L."/>
            <person name="Shaikh M.A."/>
            <person name="Suttiyut T."/>
            <person name="Ogas R."/>
            <person name="Tomko P."/>
            <person name="Gavelis G."/>
            <person name="Widhalm J.R."/>
            <person name="Wisecaver J.H."/>
        </authorList>
    </citation>
    <scope>NUCLEOTIDE SEQUENCE</scope>
    <source>
        <strain evidence="4">ECLA1</strain>
    </source>
</reference>
<feature type="region of interest" description="Disordered" evidence="2">
    <location>
        <begin position="62"/>
        <end position="126"/>
    </location>
</feature>